<evidence type="ECO:0000313" key="2">
    <source>
        <dbReference type="Proteomes" id="UP000010319"/>
    </source>
</evidence>
<dbReference type="Pfam" id="PF12244">
    <property type="entry name" value="DUF3606"/>
    <property type="match status" value="1"/>
</dbReference>
<dbReference type="InterPro" id="IPR022037">
    <property type="entry name" value="DUF3606"/>
</dbReference>
<dbReference type="Proteomes" id="UP000010319">
    <property type="component" value="Unassembled WGS sequence"/>
</dbReference>
<keyword evidence="2" id="KW-1185">Reference proteome</keyword>
<reference evidence="1" key="1">
    <citation type="submission" date="2008-12" db="EMBL/GenBank/DDBJ databases">
        <title>Annotation of the Yersinia bercovieri ATCC 43970 genome.</title>
        <authorList>
            <person name="Read T.D."/>
            <person name="Akmal A."/>
            <person name="Bishop-Lilly K."/>
            <person name="Chen P.E."/>
            <person name="Cook C."/>
            <person name="Kiley M.P."/>
            <person name="Lentz S."/>
            <person name="Mateczun A."/>
            <person name="Nagarajan N."/>
            <person name="Nolan N."/>
            <person name="Osborne B.I."/>
            <person name="Pop M."/>
            <person name="Sozhamannan S."/>
            <person name="Stewart A.C."/>
            <person name="Sulakvelidze A."/>
            <person name="Thomason B."/>
            <person name="Willner K."/>
            <person name="Zwick M.E."/>
        </authorList>
    </citation>
    <scope>NUCLEOTIDE SEQUENCE [LARGE SCALE GENOMIC DNA]</scope>
    <source>
        <strain evidence="1">ATCC 43970</strain>
    </source>
</reference>
<gene>
    <name evidence="1" type="ORF">yberc0001_20870</name>
</gene>
<evidence type="ECO:0000313" key="1">
    <source>
        <dbReference type="EMBL" id="EEQ05329.1"/>
    </source>
</evidence>
<comment type="caution">
    <text evidence="1">The sequence shown here is derived from an EMBL/GenBank/DDBJ whole genome shotgun (WGS) entry which is preliminary data.</text>
</comment>
<accession>A0ABM9XVC5</accession>
<evidence type="ECO:0008006" key="3">
    <source>
        <dbReference type="Google" id="ProtNLM"/>
    </source>
</evidence>
<dbReference type="RefSeq" id="WP_005278263.1">
    <property type="nucleotide sequence ID" value="NZ_AALC02000061.1"/>
</dbReference>
<protein>
    <recommendedName>
        <fullName evidence="3">DUF3606 domain-containing protein</fullName>
    </recommendedName>
</protein>
<organism evidence="1 2">
    <name type="scientific">Yersinia bercovieri ATCC 43970</name>
    <dbReference type="NCBI Taxonomy" id="349968"/>
    <lineage>
        <taxon>Bacteria</taxon>
        <taxon>Pseudomonadati</taxon>
        <taxon>Pseudomonadota</taxon>
        <taxon>Gammaproteobacteria</taxon>
        <taxon>Enterobacterales</taxon>
        <taxon>Yersiniaceae</taxon>
        <taxon>Yersinia</taxon>
    </lineage>
</organism>
<name>A0ABM9XVC5_YERBE</name>
<sequence>MADDKSKVGHPDKDLISIKEDYEKRDWARKFGVTEAKLVKAVIAVGHSAKKVEEWLKNNK</sequence>
<proteinExistence type="predicted"/>
<dbReference type="EMBL" id="AALC02000061">
    <property type="protein sequence ID" value="EEQ05329.1"/>
    <property type="molecule type" value="Genomic_DNA"/>
</dbReference>